<dbReference type="SUPFAM" id="SSF56529">
    <property type="entry name" value="FAH"/>
    <property type="match status" value="1"/>
</dbReference>
<dbReference type="PANTHER" id="PTHR11820">
    <property type="entry name" value="ACYLPYRUVASE"/>
    <property type="match status" value="1"/>
</dbReference>
<dbReference type="Proteomes" id="UP000183988">
    <property type="component" value="Unassembled WGS sequence"/>
</dbReference>
<dbReference type="OrthoDB" id="9805307at2"/>
<evidence type="ECO:0000259" key="2">
    <source>
        <dbReference type="Pfam" id="PF01557"/>
    </source>
</evidence>
<sequence length="262" mass="29337">MYFAKARFAASSTVEEIKIGTSHIKWNGGKYAEESFSWLSPVTGEVYGTVFNFKEQVEEWKGKFYNAPYNEPPKRPVLYIKPRNTINAHLKQIPVPEEIDEVEINGTLGIVIGEMASNVNEKDAFDYVEGYTIVNDVTIPHTSVHRPAIKNKARDGFCPIGPWVVKKEEIPDPGQFMIWTFKNDELVQVQQMSDLVKPIPKLLAEVTEFMTLSKGDVLLVGLPHNPPLATAGDKVRIEIDYLGSLENKIVDEKAYLPGGTLG</sequence>
<dbReference type="InterPro" id="IPR012686">
    <property type="entry name" value="HPA_isomer/decarb_N"/>
</dbReference>
<dbReference type="STRING" id="930117.SAMN05216225_103320"/>
<dbReference type="InterPro" id="IPR036663">
    <property type="entry name" value="Fumarylacetoacetase_C_sf"/>
</dbReference>
<dbReference type="NCBIfam" id="TIGR02305">
    <property type="entry name" value="HpaG-N-term"/>
    <property type="match status" value="1"/>
</dbReference>
<organism evidence="3 4">
    <name type="scientific">Ornithinibacillus halophilus</name>
    <dbReference type="NCBI Taxonomy" id="930117"/>
    <lineage>
        <taxon>Bacteria</taxon>
        <taxon>Bacillati</taxon>
        <taxon>Bacillota</taxon>
        <taxon>Bacilli</taxon>
        <taxon>Bacillales</taxon>
        <taxon>Bacillaceae</taxon>
        <taxon>Ornithinibacillus</taxon>
    </lineage>
</organism>
<dbReference type="PANTHER" id="PTHR11820:SF114">
    <property type="entry name" value="4-HYDROXYPHENYLACETATE CATABOLISM PROTEIN"/>
    <property type="match status" value="1"/>
</dbReference>
<dbReference type="InterPro" id="IPR011234">
    <property type="entry name" value="Fumarylacetoacetase-like_C"/>
</dbReference>
<dbReference type="GO" id="GO:0018800">
    <property type="term" value="F:5-oxopent-3-ene-1,2,5-tricarboxylate decarboxylase activity"/>
    <property type="evidence" value="ECO:0007669"/>
    <property type="project" value="InterPro"/>
</dbReference>
<name>A0A1M5JTT0_9BACI</name>
<keyword evidence="4" id="KW-1185">Reference proteome</keyword>
<evidence type="ECO:0000256" key="1">
    <source>
        <dbReference type="ARBA" id="ARBA00022723"/>
    </source>
</evidence>
<evidence type="ECO:0000313" key="4">
    <source>
        <dbReference type="Proteomes" id="UP000183988"/>
    </source>
</evidence>
<proteinExistence type="predicted"/>
<protein>
    <submittedName>
        <fullName evidence="3">5-carboxy-2-oxohept-3-enedioate decarboxylase HpaG1 subunit</fullName>
    </submittedName>
</protein>
<dbReference type="AlphaFoldDB" id="A0A1M5JTT0"/>
<reference evidence="3 4" key="1">
    <citation type="submission" date="2016-11" db="EMBL/GenBank/DDBJ databases">
        <authorList>
            <person name="Jaros S."/>
            <person name="Januszkiewicz K."/>
            <person name="Wedrychowicz H."/>
        </authorList>
    </citation>
    <scope>NUCLEOTIDE SEQUENCE [LARGE SCALE GENOMIC DNA]</scope>
    <source>
        <strain evidence="3 4">IBRC-M 10683</strain>
    </source>
</reference>
<dbReference type="RefSeq" id="WP_072891244.1">
    <property type="nucleotide sequence ID" value="NZ_FQVW01000033.1"/>
</dbReference>
<dbReference type="EMBL" id="FQVW01000033">
    <property type="protein sequence ID" value="SHG43680.1"/>
    <property type="molecule type" value="Genomic_DNA"/>
</dbReference>
<feature type="domain" description="Fumarylacetoacetase-like C-terminal" evidence="2">
    <location>
        <begin position="46"/>
        <end position="250"/>
    </location>
</feature>
<evidence type="ECO:0000313" key="3">
    <source>
        <dbReference type="EMBL" id="SHG43680.1"/>
    </source>
</evidence>
<dbReference type="GO" id="GO:0008704">
    <property type="term" value="F:5-carboxymethyl-2-hydroxymuconate delta-isomerase activity"/>
    <property type="evidence" value="ECO:0007669"/>
    <property type="project" value="InterPro"/>
</dbReference>
<dbReference type="GO" id="GO:0046872">
    <property type="term" value="F:metal ion binding"/>
    <property type="evidence" value="ECO:0007669"/>
    <property type="project" value="UniProtKB-KW"/>
</dbReference>
<dbReference type="Gene3D" id="3.90.850.10">
    <property type="entry name" value="Fumarylacetoacetase-like, C-terminal domain"/>
    <property type="match status" value="1"/>
</dbReference>
<gene>
    <name evidence="3" type="ORF">SAMN05216225_103320</name>
</gene>
<dbReference type="Pfam" id="PF01557">
    <property type="entry name" value="FAA_hydrolase"/>
    <property type="match status" value="1"/>
</dbReference>
<accession>A0A1M5JTT0</accession>
<keyword evidence="1" id="KW-0479">Metal-binding</keyword>